<organism evidence="14 15">
    <name type="scientific">Vescimonas fastidiosa</name>
    <dbReference type="NCBI Taxonomy" id="2714353"/>
    <lineage>
        <taxon>Bacteria</taxon>
        <taxon>Bacillati</taxon>
        <taxon>Bacillota</taxon>
        <taxon>Clostridia</taxon>
        <taxon>Eubacteriales</taxon>
        <taxon>Oscillospiraceae</taxon>
        <taxon>Vescimonas</taxon>
    </lineage>
</organism>
<keyword evidence="5" id="KW-0997">Cell inner membrane</keyword>
<evidence type="ECO:0000256" key="6">
    <source>
        <dbReference type="ARBA" id="ARBA00022538"/>
    </source>
</evidence>
<evidence type="ECO:0000256" key="2">
    <source>
        <dbReference type="ARBA" id="ARBA00009137"/>
    </source>
</evidence>
<protein>
    <submittedName>
        <fullName evidence="14">Potassium transporter KefA</fullName>
    </submittedName>
</protein>
<keyword evidence="7 13" id="KW-0812">Transmembrane</keyword>
<dbReference type="KEGG" id="vfa:MM35RIKEN_14140"/>
<sequence length="479" mass="52471">MNHKIVLFTLGRVVLIEAALLVLPMAVSLLYGERCALSFALTIVLAVVTGSLLCLLCRGGRGTSSIKDGFMIVALAWIVLSAIGALPFVFSKEIPSYIDAFFETVSGFTTTGATILADVEALSRGMLFWRGFTHWIGGMGILVFVVMLVNTPDRSINILKAEMPGPTVDKLVPKSKDTARTLYIIYTALTALEVIFLLLGGMSLFDSVVHALSTAGTGGFGAYNASAANFSPYIQWVLTVFMFLFAINFNLFYLILLGRMRDVFRNTEFRVYLAIVLVSVAVITAEIMPLYRTFSDSLRQAAFQVASIISTTGFITADFTVWTPLSKVLLLGLMFVGGCAGSTAGGLKVSRVAILFKMMRRELRHTLRPRVVDVIKMDGRRLDERTAHSVAVYFALYILSIAALIVSLSFSRFDLETNLFAAISCFNNVGPGFGMAGPVGNYSPYPPLFKLFLSAGMLLGRLEIYPMLLLFMPAAWRKR</sequence>
<evidence type="ECO:0000256" key="11">
    <source>
        <dbReference type="ARBA" id="ARBA00023136"/>
    </source>
</evidence>
<evidence type="ECO:0000256" key="5">
    <source>
        <dbReference type="ARBA" id="ARBA00022519"/>
    </source>
</evidence>
<feature type="binding site" evidence="12">
    <location>
        <position position="312"/>
    </location>
    <ligand>
        <name>K(+)</name>
        <dbReference type="ChEBI" id="CHEBI:29103"/>
    </ligand>
</feature>
<comment type="similarity">
    <text evidence="2">Belongs to the TrkH potassium transport family.</text>
</comment>
<dbReference type="PANTHER" id="PTHR32024:SF2">
    <property type="entry name" value="TRK SYSTEM POTASSIUM UPTAKE PROTEIN TRKG-RELATED"/>
    <property type="match status" value="1"/>
</dbReference>
<feature type="transmembrane region" description="Helical" evidence="13">
    <location>
        <begin position="132"/>
        <end position="150"/>
    </location>
</feature>
<dbReference type="InterPro" id="IPR004772">
    <property type="entry name" value="TrkH"/>
</dbReference>
<evidence type="ECO:0000256" key="1">
    <source>
        <dbReference type="ARBA" id="ARBA00004429"/>
    </source>
</evidence>
<comment type="subcellular location">
    <subcellularLocation>
        <location evidence="1">Cell inner membrane</location>
        <topology evidence="1">Multi-pass membrane protein</topology>
    </subcellularLocation>
</comment>
<evidence type="ECO:0000256" key="3">
    <source>
        <dbReference type="ARBA" id="ARBA00022448"/>
    </source>
</evidence>
<dbReference type="GO" id="GO:0015379">
    <property type="term" value="F:potassium:chloride symporter activity"/>
    <property type="evidence" value="ECO:0007669"/>
    <property type="project" value="InterPro"/>
</dbReference>
<keyword evidence="3" id="KW-0813">Transport</keyword>
<evidence type="ECO:0000256" key="8">
    <source>
        <dbReference type="ARBA" id="ARBA00022958"/>
    </source>
</evidence>
<feature type="transmembrane region" description="Helical" evidence="13">
    <location>
        <begin position="328"/>
        <end position="354"/>
    </location>
</feature>
<dbReference type="GO" id="GO:0046872">
    <property type="term" value="F:metal ion binding"/>
    <property type="evidence" value="ECO:0007669"/>
    <property type="project" value="UniProtKB-KW"/>
</dbReference>
<dbReference type="GO" id="GO:0005886">
    <property type="term" value="C:plasma membrane"/>
    <property type="evidence" value="ECO:0007669"/>
    <property type="project" value="UniProtKB-SubCell"/>
</dbReference>
<evidence type="ECO:0000256" key="7">
    <source>
        <dbReference type="ARBA" id="ARBA00022692"/>
    </source>
</evidence>
<dbReference type="InterPro" id="IPR003445">
    <property type="entry name" value="Cat_transpt"/>
</dbReference>
<evidence type="ECO:0000256" key="9">
    <source>
        <dbReference type="ARBA" id="ARBA00022989"/>
    </source>
</evidence>
<keyword evidence="4" id="KW-1003">Cell membrane</keyword>
<keyword evidence="11 13" id="KW-0472">Membrane</keyword>
<accession>A0A810PYT2</accession>
<feature type="transmembrane region" description="Helical" evidence="13">
    <location>
        <begin position="69"/>
        <end position="90"/>
    </location>
</feature>
<feature type="transmembrane region" description="Helical" evidence="13">
    <location>
        <begin position="390"/>
        <end position="410"/>
    </location>
</feature>
<feature type="binding site" evidence="12">
    <location>
        <position position="429"/>
    </location>
    <ligand>
        <name>K(+)</name>
        <dbReference type="ChEBI" id="CHEBI:29103"/>
    </ligand>
</feature>
<dbReference type="Proteomes" id="UP000681343">
    <property type="component" value="Chromosome"/>
</dbReference>
<evidence type="ECO:0000256" key="13">
    <source>
        <dbReference type="SAM" id="Phobius"/>
    </source>
</evidence>
<evidence type="ECO:0000256" key="10">
    <source>
        <dbReference type="ARBA" id="ARBA00023065"/>
    </source>
</evidence>
<feature type="binding site" evidence="12">
    <location>
        <position position="111"/>
    </location>
    <ligand>
        <name>K(+)</name>
        <dbReference type="ChEBI" id="CHEBI:29103"/>
    </ligand>
</feature>
<keyword evidence="10" id="KW-0406">Ion transport</keyword>
<keyword evidence="9 13" id="KW-1133">Transmembrane helix</keyword>
<keyword evidence="12" id="KW-0479">Metal-binding</keyword>
<dbReference type="EMBL" id="AP023415">
    <property type="protein sequence ID" value="BCK79222.1"/>
    <property type="molecule type" value="Genomic_DNA"/>
</dbReference>
<reference evidence="14" key="1">
    <citation type="submission" date="2020-09" db="EMBL/GenBank/DDBJ databases">
        <title>New species isolated from human feces.</title>
        <authorList>
            <person name="Kitahara M."/>
            <person name="Shigeno Y."/>
            <person name="Shime M."/>
            <person name="Matsumoto Y."/>
            <person name="Nakamura S."/>
            <person name="Motooka D."/>
            <person name="Fukuoka S."/>
            <person name="Nishikawa H."/>
            <person name="Benno Y."/>
        </authorList>
    </citation>
    <scope>NUCLEOTIDE SEQUENCE</scope>
    <source>
        <strain evidence="14">MM35</strain>
    </source>
</reference>
<gene>
    <name evidence="14" type="ORF">MM35RIKEN_14140</name>
</gene>
<feature type="transmembrane region" description="Helical" evidence="13">
    <location>
        <begin position="451"/>
        <end position="476"/>
    </location>
</feature>
<dbReference type="PIRSF" id="PIRSF006247">
    <property type="entry name" value="TrkH"/>
    <property type="match status" value="1"/>
</dbReference>
<evidence type="ECO:0000313" key="14">
    <source>
        <dbReference type="EMBL" id="BCK79222.1"/>
    </source>
</evidence>
<dbReference type="RefSeq" id="WP_212820516.1">
    <property type="nucleotide sequence ID" value="NZ_AP023415.1"/>
</dbReference>
<feature type="binding site" evidence="12">
    <location>
        <position position="218"/>
    </location>
    <ligand>
        <name>K(+)</name>
        <dbReference type="ChEBI" id="CHEBI:29103"/>
    </ligand>
</feature>
<keyword evidence="15" id="KW-1185">Reference proteome</keyword>
<feature type="transmembrane region" description="Helical" evidence="13">
    <location>
        <begin position="37"/>
        <end position="57"/>
    </location>
</feature>
<feature type="transmembrane region" description="Helical" evidence="13">
    <location>
        <begin position="183"/>
        <end position="205"/>
    </location>
</feature>
<proteinExistence type="inferred from homology"/>
<feature type="transmembrane region" description="Helical" evidence="13">
    <location>
        <begin position="233"/>
        <end position="257"/>
    </location>
</feature>
<keyword evidence="6" id="KW-0633">Potassium transport</keyword>
<name>A0A810PYT2_9FIRM</name>
<evidence type="ECO:0000256" key="12">
    <source>
        <dbReference type="PIRSR" id="PIRSR006247-1"/>
    </source>
</evidence>
<evidence type="ECO:0000313" key="15">
    <source>
        <dbReference type="Proteomes" id="UP000681343"/>
    </source>
</evidence>
<feature type="binding site" evidence="12">
    <location>
        <position position="311"/>
    </location>
    <ligand>
        <name>K(+)</name>
        <dbReference type="ChEBI" id="CHEBI:29103"/>
    </ligand>
</feature>
<dbReference type="PANTHER" id="PTHR32024">
    <property type="entry name" value="TRK SYSTEM POTASSIUM UPTAKE PROTEIN TRKG-RELATED"/>
    <property type="match status" value="1"/>
</dbReference>
<feature type="transmembrane region" description="Helical" evidence="13">
    <location>
        <begin position="269"/>
        <end position="291"/>
    </location>
</feature>
<feature type="binding site" evidence="12">
    <location>
        <position position="110"/>
    </location>
    <ligand>
        <name>K(+)</name>
        <dbReference type="ChEBI" id="CHEBI:29103"/>
    </ligand>
</feature>
<evidence type="ECO:0000256" key="4">
    <source>
        <dbReference type="ARBA" id="ARBA00022475"/>
    </source>
</evidence>
<feature type="transmembrane region" description="Helical" evidence="13">
    <location>
        <begin position="12"/>
        <end position="31"/>
    </location>
</feature>
<feature type="binding site" evidence="12">
    <location>
        <position position="428"/>
    </location>
    <ligand>
        <name>K(+)</name>
        <dbReference type="ChEBI" id="CHEBI:29103"/>
    </ligand>
</feature>
<keyword evidence="8 12" id="KW-0630">Potassium</keyword>
<dbReference type="AlphaFoldDB" id="A0A810PYT2"/>
<dbReference type="Pfam" id="PF02386">
    <property type="entry name" value="TrkH"/>
    <property type="match status" value="1"/>
</dbReference>